<dbReference type="Proteomes" id="UP000887540">
    <property type="component" value="Unplaced"/>
</dbReference>
<dbReference type="AlphaFoldDB" id="A0A914DB81"/>
<name>A0A914DB81_9BILA</name>
<organism evidence="1 2">
    <name type="scientific">Acrobeloides nanus</name>
    <dbReference type="NCBI Taxonomy" id="290746"/>
    <lineage>
        <taxon>Eukaryota</taxon>
        <taxon>Metazoa</taxon>
        <taxon>Ecdysozoa</taxon>
        <taxon>Nematoda</taxon>
        <taxon>Chromadorea</taxon>
        <taxon>Rhabditida</taxon>
        <taxon>Tylenchina</taxon>
        <taxon>Cephalobomorpha</taxon>
        <taxon>Cephaloboidea</taxon>
        <taxon>Cephalobidae</taxon>
        <taxon>Acrobeloides</taxon>
    </lineage>
</organism>
<dbReference type="PANTHER" id="PTHR47331">
    <property type="entry name" value="PHD-TYPE DOMAIN-CONTAINING PROTEIN"/>
    <property type="match status" value="1"/>
</dbReference>
<evidence type="ECO:0000313" key="2">
    <source>
        <dbReference type="WBParaSite" id="ACRNAN_scaffold22384.g6408.t1"/>
    </source>
</evidence>
<evidence type="ECO:0000313" key="1">
    <source>
        <dbReference type="Proteomes" id="UP000887540"/>
    </source>
</evidence>
<proteinExistence type="predicted"/>
<accession>A0A914DB81</accession>
<protein>
    <submittedName>
        <fullName evidence="2">Uncharacterized protein</fullName>
    </submittedName>
</protein>
<sequence length="255" mass="29279">MELLGVQIGARCASFIQASAPTNRLDHTLDRFECVLAWVLAQGITRLRVFESNRVREIRQLPVNQYRYVPTKYNPADLGTRGTTLAELNDCRLWHKGPEWLNRTKEHWPPLSDNQFDYREWLLSQDNADPEIVASVKEVKEEIPIFETTRYPTFEKLLFVITFVCRFIRLKFGKIAANKQAFNAAETSRAIIVAIKESQRCYPSNDAEIQNLGIRADNQGLLRCYGRMEPSQLAAEAINPIFISKKSTLAELIMD</sequence>
<dbReference type="WBParaSite" id="ACRNAN_scaffold22384.g6408.t1">
    <property type="protein sequence ID" value="ACRNAN_scaffold22384.g6408.t1"/>
    <property type="gene ID" value="ACRNAN_scaffold22384.g6408"/>
</dbReference>
<reference evidence="2" key="1">
    <citation type="submission" date="2022-11" db="UniProtKB">
        <authorList>
            <consortium name="WormBaseParasite"/>
        </authorList>
    </citation>
    <scope>IDENTIFICATION</scope>
</reference>
<keyword evidence="1" id="KW-1185">Reference proteome</keyword>